<keyword evidence="1" id="KW-1133">Transmembrane helix</keyword>
<reference evidence="2 3" key="1">
    <citation type="journal article" date="2019" name="Environ. Microbiol.">
        <title>At the nexus of three kingdoms: the genome of the mycorrhizal fungus Gigaspora margarita provides insights into plant, endobacterial and fungal interactions.</title>
        <authorList>
            <person name="Venice F."/>
            <person name="Ghignone S."/>
            <person name="Salvioli di Fossalunga A."/>
            <person name="Amselem J."/>
            <person name="Novero M."/>
            <person name="Xianan X."/>
            <person name="Sedzielewska Toro K."/>
            <person name="Morin E."/>
            <person name="Lipzen A."/>
            <person name="Grigoriev I.V."/>
            <person name="Henrissat B."/>
            <person name="Martin F.M."/>
            <person name="Bonfante P."/>
        </authorList>
    </citation>
    <scope>NUCLEOTIDE SEQUENCE [LARGE SCALE GENOMIC DNA]</scope>
    <source>
        <strain evidence="2 3">BEG34</strain>
    </source>
</reference>
<gene>
    <name evidence="2" type="ORF">F8M41_014657</name>
</gene>
<dbReference type="EMBL" id="WTPW01003002">
    <property type="protein sequence ID" value="KAF0357359.1"/>
    <property type="molecule type" value="Genomic_DNA"/>
</dbReference>
<keyword evidence="3" id="KW-1185">Reference proteome</keyword>
<comment type="caution">
    <text evidence="2">The sequence shown here is derived from an EMBL/GenBank/DDBJ whole genome shotgun (WGS) entry which is preliminary data.</text>
</comment>
<evidence type="ECO:0000313" key="2">
    <source>
        <dbReference type="EMBL" id="KAF0357359.1"/>
    </source>
</evidence>
<accession>A0A8H3WYE5</accession>
<organism evidence="2 3">
    <name type="scientific">Gigaspora margarita</name>
    <dbReference type="NCBI Taxonomy" id="4874"/>
    <lineage>
        <taxon>Eukaryota</taxon>
        <taxon>Fungi</taxon>
        <taxon>Fungi incertae sedis</taxon>
        <taxon>Mucoromycota</taxon>
        <taxon>Glomeromycotina</taxon>
        <taxon>Glomeromycetes</taxon>
        <taxon>Diversisporales</taxon>
        <taxon>Gigasporaceae</taxon>
        <taxon>Gigaspora</taxon>
    </lineage>
</organism>
<evidence type="ECO:0000256" key="1">
    <source>
        <dbReference type="SAM" id="Phobius"/>
    </source>
</evidence>
<protein>
    <submittedName>
        <fullName evidence="2">Uncharacterized protein</fullName>
    </submittedName>
</protein>
<dbReference type="AlphaFoldDB" id="A0A8H3WYE5"/>
<sequence>MKLRKVELNRLTKEEKSSIALKKALVMGKKLGKEILNSCFEIKNNKNQLENPSSYKDYFEALPTIIRSFFQALLTVLQQHKQKVVNNKRHQYRLPLKSFYTNQISKTTTLLISILLTIAFSGTKFWLSNIISSICQNPKLLPHL</sequence>
<proteinExistence type="predicted"/>
<dbReference type="OrthoDB" id="2449680at2759"/>
<name>A0A8H3WYE5_GIGMA</name>
<feature type="transmembrane region" description="Helical" evidence="1">
    <location>
        <begin position="107"/>
        <end position="127"/>
    </location>
</feature>
<dbReference type="Proteomes" id="UP000439903">
    <property type="component" value="Unassembled WGS sequence"/>
</dbReference>
<keyword evidence="1" id="KW-0472">Membrane</keyword>
<evidence type="ECO:0000313" key="3">
    <source>
        <dbReference type="Proteomes" id="UP000439903"/>
    </source>
</evidence>
<keyword evidence="1" id="KW-0812">Transmembrane</keyword>